<sequence length="375" mass="40613">MLREMLAGILGGTLSGISPGIHVNTLAAFLSKTGVADNLLLFSMGLTHTFLDVVPSAFFGVPDEGTSLGVLPAHRLVLQGRAMEVVRIALWASFLAVIIVIPLMPLYISLVHLYRPTFGRIFVLFLATFLILTESGWRKSFALIVFLLSGILGILTFRLSLRQPYYHLFTGLFGLPVLIEALRSKNPPMETKSSEIEMSGERFIGFSLLGTLLGMIASLVPAFTASQAALLGSFFSRDERSFLTVVFSVNTSNFLFSFANFLATGRVRNGIVALMTPAGSGALTFYLLAALFISMVVLIYGETLAGLILRVVSRVPYRMLNLAVILFLFDLSYLFDGPLGVLVLIGASMIGLLASNLGVKRTNCMGVLMLPIIIG</sequence>
<keyword evidence="1" id="KW-1133">Transmembrane helix</keyword>
<dbReference type="EMBL" id="CP015520">
    <property type="protein sequence ID" value="ANF22292.1"/>
    <property type="molecule type" value="Genomic_DNA"/>
</dbReference>
<keyword evidence="4" id="KW-1185">Reference proteome</keyword>
<dbReference type="KEGG" id="tpie:A7C91_03180"/>
<gene>
    <name evidence="3" type="ORF">A7C91_03180</name>
</gene>
<protein>
    <recommendedName>
        <fullName evidence="2">DUF112 domain-containing protein</fullName>
    </recommendedName>
</protein>
<feature type="transmembrane region" description="Helical" evidence="1">
    <location>
        <begin position="242"/>
        <end position="263"/>
    </location>
</feature>
<dbReference type="InterPro" id="IPR002823">
    <property type="entry name" value="DUF112_TM"/>
</dbReference>
<feature type="transmembrane region" description="Helical" evidence="1">
    <location>
        <begin position="114"/>
        <end position="133"/>
    </location>
</feature>
<feature type="transmembrane region" description="Helical" evidence="1">
    <location>
        <begin position="88"/>
        <end position="108"/>
    </location>
</feature>
<feature type="transmembrane region" description="Helical" evidence="1">
    <location>
        <begin position="203"/>
        <end position="222"/>
    </location>
</feature>
<evidence type="ECO:0000313" key="4">
    <source>
        <dbReference type="Proteomes" id="UP000076969"/>
    </source>
</evidence>
<name>A0A172WFS6_9EURY</name>
<dbReference type="AlphaFoldDB" id="A0A172WFS6"/>
<keyword evidence="1" id="KW-0812">Transmembrane</keyword>
<dbReference type="RefSeq" id="WP_068664846.1">
    <property type="nucleotide sequence ID" value="NZ_CP015520.1"/>
</dbReference>
<dbReference type="OrthoDB" id="53365at2157"/>
<dbReference type="PANTHER" id="PTHR42204:SF1">
    <property type="entry name" value="INTEGRAL MEMBRANE PROTEIN"/>
    <property type="match status" value="1"/>
</dbReference>
<proteinExistence type="predicted"/>
<accession>A0A172WFS6</accession>
<reference evidence="4" key="1">
    <citation type="journal article" date="2016" name="Syst. Appl. Microbiol.">
        <title>Thermococcus piezophilus sp. nov., a novel hyperthermophilic and piezophilic archaeon with a broad pressure range for growth, isolated from a deepest hydrothermal vent at the Mid-Cayman Rise.</title>
        <authorList>
            <person name="Dalmasso C."/>
            <person name="Oger P."/>
            <person name="Selva G."/>
            <person name="Courtine D."/>
            <person name="L'Haridon S."/>
            <person name="Garlaschelli A."/>
            <person name="Roussel E."/>
            <person name="Miyazaki J."/>
            <person name="Reveillaud J."/>
            <person name="Jebbar M."/>
            <person name="Takai K."/>
            <person name="Maignien L."/>
            <person name="Alain K."/>
        </authorList>
    </citation>
    <scope>NUCLEOTIDE SEQUENCE [LARGE SCALE GENOMIC DNA]</scope>
    <source>
        <strain evidence="4">CDGS</strain>
    </source>
</reference>
<evidence type="ECO:0000313" key="3">
    <source>
        <dbReference type="EMBL" id="ANF22292.1"/>
    </source>
</evidence>
<keyword evidence="1" id="KW-0472">Membrane</keyword>
<dbReference type="GeneID" id="28495164"/>
<feature type="transmembrane region" description="Helical" evidence="1">
    <location>
        <begin position="140"/>
        <end position="159"/>
    </location>
</feature>
<evidence type="ECO:0000256" key="1">
    <source>
        <dbReference type="SAM" id="Phobius"/>
    </source>
</evidence>
<dbReference type="STRING" id="1712654.A7C91_03180"/>
<dbReference type="PANTHER" id="PTHR42204">
    <property type="entry name" value="INTEGRAL MEMBRANE PROTEIN"/>
    <property type="match status" value="1"/>
</dbReference>
<dbReference type="Pfam" id="PF01970">
    <property type="entry name" value="TctA"/>
    <property type="match status" value="1"/>
</dbReference>
<organism evidence="3 4">
    <name type="scientific">Thermococcus piezophilus</name>
    <dbReference type="NCBI Taxonomy" id="1712654"/>
    <lineage>
        <taxon>Archaea</taxon>
        <taxon>Methanobacteriati</taxon>
        <taxon>Methanobacteriota</taxon>
        <taxon>Thermococci</taxon>
        <taxon>Thermococcales</taxon>
        <taxon>Thermococcaceae</taxon>
        <taxon>Thermococcus</taxon>
    </lineage>
</organism>
<feature type="domain" description="DUF112" evidence="2">
    <location>
        <begin position="5"/>
        <end position="365"/>
    </location>
</feature>
<feature type="transmembrane region" description="Helical" evidence="1">
    <location>
        <begin position="341"/>
        <end position="359"/>
    </location>
</feature>
<feature type="transmembrane region" description="Helical" evidence="1">
    <location>
        <begin position="165"/>
        <end position="182"/>
    </location>
</feature>
<dbReference type="Proteomes" id="UP000076969">
    <property type="component" value="Chromosome"/>
</dbReference>
<evidence type="ECO:0000259" key="2">
    <source>
        <dbReference type="Pfam" id="PF01970"/>
    </source>
</evidence>